<dbReference type="EMBL" id="UFUW01000001">
    <property type="protein sequence ID" value="SUX24464.1"/>
    <property type="molecule type" value="Genomic_DNA"/>
</dbReference>
<name>A0A381EBR4_9GAMM</name>
<evidence type="ECO:0000313" key="2">
    <source>
        <dbReference type="Proteomes" id="UP000254572"/>
    </source>
</evidence>
<keyword evidence="2" id="KW-1185">Reference proteome</keyword>
<dbReference type="RefSeq" id="WP_115612086.1">
    <property type="nucleotide sequence ID" value="NZ_UFUW01000001.1"/>
</dbReference>
<sequence>MATINANTQLQTGDTVDSLTGLQDCTSGRSINIRLDGKAVPPEGWAAPCQPQTIPAGRCTIVSLEYSEYDGYSGKPYLHRIIFTKQIFTDDATRIRVLKSIIPNKHSDKMNDWPHEAIESWFSGTKSFRSWFPNRSGYYLYTLGQSSKHFPTPFTASWPQYIASELIYDAASGLFKPACAEHDPHIPEHLQRERSCLTLCDNEGNRVVIRKIGGGIQVWQEKYQQLARINAQTRQVEIIKQPAEGPEKLILTHETRAKAPADRQRTTIGVGEGIDVMANEAVEWELQGVARWVDEQKSPKKLIFFAGDQPGTIRVIARTECEEKAITFTVIAPTHVIFVKRTLLHVHKILDAGFIADVYLQPAQVNFGNLETSEVQSYGYGGTGLWVDYNGKPHGDAEKYKNGQSEWADGSLKNFDRRYGTRISGDQVYGKREEYCPDSIPHSEIHYDIPYKWRLRGNAVEHFLPTVHQAIIIESNGNVTTQKGNESVTFHYLAPTINGELHKKLPVPKEICPKPK</sequence>
<dbReference type="AlphaFoldDB" id="A0A381EBR4"/>
<dbReference type="Proteomes" id="UP000254572">
    <property type="component" value="Unassembled WGS sequence"/>
</dbReference>
<proteinExistence type="predicted"/>
<protein>
    <submittedName>
        <fullName evidence="1">Uncharacterized protein</fullName>
    </submittedName>
</protein>
<gene>
    <name evidence="1" type="ORF">NCTC13294_01884</name>
</gene>
<organism evidence="1 2">
    <name type="scientific">Cardiobacterium valvarum</name>
    <dbReference type="NCBI Taxonomy" id="194702"/>
    <lineage>
        <taxon>Bacteria</taxon>
        <taxon>Pseudomonadati</taxon>
        <taxon>Pseudomonadota</taxon>
        <taxon>Gammaproteobacteria</taxon>
        <taxon>Cardiobacteriales</taxon>
        <taxon>Cardiobacteriaceae</taxon>
        <taxon>Cardiobacterium</taxon>
    </lineage>
</organism>
<evidence type="ECO:0000313" key="1">
    <source>
        <dbReference type="EMBL" id="SUX24464.1"/>
    </source>
</evidence>
<reference evidence="1 2" key="1">
    <citation type="submission" date="2018-06" db="EMBL/GenBank/DDBJ databases">
        <authorList>
            <consortium name="Pathogen Informatics"/>
            <person name="Doyle S."/>
        </authorList>
    </citation>
    <scope>NUCLEOTIDE SEQUENCE [LARGE SCALE GENOMIC DNA]</scope>
    <source>
        <strain evidence="1 2">NCTC13294</strain>
    </source>
</reference>
<accession>A0A381EBR4</accession>